<dbReference type="Pfam" id="PF09594">
    <property type="entry name" value="GT87"/>
    <property type="match status" value="1"/>
</dbReference>
<comment type="caution">
    <text evidence="9">The sequence shown here is derived from an EMBL/GenBank/DDBJ whole genome shotgun (WGS) entry which is preliminary data.</text>
</comment>
<name>A0A7W7VWG5_KITKI</name>
<evidence type="ECO:0000256" key="6">
    <source>
        <dbReference type="ARBA" id="ARBA00023136"/>
    </source>
</evidence>
<evidence type="ECO:0000256" key="7">
    <source>
        <dbReference type="ARBA" id="ARBA00024033"/>
    </source>
</evidence>
<proteinExistence type="inferred from homology"/>
<dbReference type="EMBL" id="JACHJV010000001">
    <property type="protein sequence ID" value="MBB4925482.1"/>
    <property type="molecule type" value="Genomic_DNA"/>
</dbReference>
<dbReference type="AlphaFoldDB" id="A0A7W7VWG5"/>
<feature type="transmembrane region" description="Helical" evidence="8">
    <location>
        <begin position="376"/>
        <end position="393"/>
    </location>
</feature>
<dbReference type="EC" id="2.4.1.-" evidence="9"/>
<keyword evidence="2" id="KW-1003">Cell membrane</keyword>
<sequence length="464" mass="50769">MTAVQQDQGTVRVAPGPVPSDAPAWRRWVDAPIRAVREAPRQQMRKAALVALGSLFIYAIVRHFIGTSMVDMMVYRAEGAAVANGHDLYALRVTQWNLPATYPPFAAMLFVPTTWLPVPLLRMAVTAGNIGLLALTALLAFRLVGWPRRELRPVGVVLVAGLGVWLEPVFTTLRYGQINLILVCLVLWDLTTPDSRKWKGVGIGIAAGMKLTPGLFAVYLLLTGRVRAAFVAGFAFLASFAIGAAVLPGATWGFWTKYLYDSSRVGATYIVDNQSLRGVAARFLHLADPGTAATVAAGLIAVAGLAIATWSYRSDRWLPRAEAWGVCCTAVTALLISPISWTHHWVWCVPIVILLAAEADHERSRPVAVRRRRWRVIYRLTVVGFCSFSMWLVPHKGVTNLQMNLFKQVPAGMYPWIGLCFLLVAALRVRSRRQAAGQPLLPPLVPGQRVGSADEAGRRVPAGR</sequence>
<evidence type="ECO:0000256" key="8">
    <source>
        <dbReference type="SAM" id="Phobius"/>
    </source>
</evidence>
<keyword evidence="3 9" id="KW-0808">Transferase</keyword>
<evidence type="ECO:0000256" key="5">
    <source>
        <dbReference type="ARBA" id="ARBA00022989"/>
    </source>
</evidence>
<keyword evidence="4 8" id="KW-0812">Transmembrane</keyword>
<comment type="similarity">
    <text evidence="7">Belongs to the glycosyltransferase 87 family.</text>
</comment>
<reference evidence="9 10" key="1">
    <citation type="submission" date="2020-08" db="EMBL/GenBank/DDBJ databases">
        <title>Sequencing the genomes of 1000 actinobacteria strains.</title>
        <authorList>
            <person name="Klenk H.-P."/>
        </authorList>
    </citation>
    <scope>NUCLEOTIDE SEQUENCE [LARGE SCALE GENOMIC DNA]</scope>
    <source>
        <strain evidence="9 10">DSM 41654</strain>
    </source>
</reference>
<dbReference type="GO" id="GO:0016758">
    <property type="term" value="F:hexosyltransferase activity"/>
    <property type="evidence" value="ECO:0007669"/>
    <property type="project" value="InterPro"/>
</dbReference>
<feature type="transmembrane region" description="Helical" evidence="8">
    <location>
        <begin position="228"/>
        <end position="255"/>
    </location>
</feature>
<gene>
    <name evidence="9" type="ORF">FHR34_004475</name>
</gene>
<keyword evidence="6 8" id="KW-0472">Membrane</keyword>
<feature type="transmembrane region" description="Helical" evidence="8">
    <location>
        <begin position="151"/>
        <end position="166"/>
    </location>
</feature>
<keyword evidence="10" id="KW-1185">Reference proteome</keyword>
<protein>
    <submittedName>
        <fullName evidence="9">Alpha-1,2-mannosyltransferase</fullName>
        <ecNumber evidence="9">2.4.1.-</ecNumber>
    </submittedName>
</protein>
<evidence type="ECO:0000256" key="1">
    <source>
        <dbReference type="ARBA" id="ARBA00004651"/>
    </source>
</evidence>
<feature type="transmembrane region" description="Helical" evidence="8">
    <location>
        <begin position="120"/>
        <end position="144"/>
    </location>
</feature>
<dbReference type="GO" id="GO:0005886">
    <property type="term" value="C:plasma membrane"/>
    <property type="evidence" value="ECO:0007669"/>
    <property type="project" value="UniProtKB-SubCell"/>
</dbReference>
<dbReference type="Proteomes" id="UP000540506">
    <property type="component" value="Unassembled WGS sequence"/>
</dbReference>
<feature type="transmembrane region" description="Helical" evidence="8">
    <location>
        <begin position="413"/>
        <end position="429"/>
    </location>
</feature>
<evidence type="ECO:0000313" key="10">
    <source>
        <dbReference type="Proteomes" id="UP000540506"/>
    </source>
</evidence>
<evidence type="ECO:0000256" key="4">
    <source>
        <dbReference type="ARBA" id="ARBA00022692"/>
    </source>
</evidence>
<feature type="transmembrane region" description="Helical" evidence="8">
    <location>
        <begin position="292"/>
        <end position="311"/>
    </location>
</feature>
<comment type="subcellular location">
    <subcellularLocation>
        <location evidence="1">Cell membrane</location>
        <topology evidence="1">Multi-pass membrane protein</topology>
    </subcellularLocation>
</comment>
<feature type="transmembrane region" description="Helical" evidence="8">
    <location>
        <begin position="202"/>
        <end position="222"/>
    </location>
</feature>
<keyword evidence="9" id="KW-0328">Glycosyltransferase</keyword>
<feature type="transmembrane region" description="Helical" evidence="8">
    <location>
        <begin position="47"/>
        <end position="65"/>
    </location>
</feature>
<organism evidence="9 10">
    <name type="scientific">Kitasatospora kifunensis</name>
    <name type="common">Streptomyces kifunensis</name>
    <dbReference type="NCBI Taxonomy" id="58351"/>
    <lineage>
        <taxon>Bacteria</taxon>
        <taxon>Bacillati</taxon>
        <taxon>Actinomycetota</taxon>
        <taxon>Actinomycetes</taxon>
        <taxon>Kitasatosporales</taxon>
        <taxon>Streptomycetaceae</taxon>
        <taxon>Kitasatospora</taxon>
    </lineage>
</organism>
<accession>A0A7W7VWG5</accession>
<keyword evidence="5 8" id="KW-1133">Transmembrane helix</keyword>
<dbReference type="InterPro" id="IPR018584">
    <property type="entry name" value="GT87"/>
</dbReference>
<evidence type="ECO:0000313" key="9">
    <source>
        <dbReference type="EMBL" id="MBB4925482.1"/>
    </source>
</evidence>
<evidence type="ECO:0000256" key="2">
    <source>
        <dbReference type="ARBA" id="ARBA00022475"/>
    </source>
</evidence>
<evidence type="ECO:0000256" key="3">
    <source>
        <dbReference type="ARBA" id="ARBA00022679"/>
    </source>
</evidence>